<dbReference type="Proteomes" id="UP001143910">
    <property type="component" value="Unassembled WGS sequence"/>
</dbReference>
<dbReference type="EMBL" id="JANJQO010000420">
    <property type="protein sequence ID" value="KAJ2977968.1"/>
    <property type="molecule type" value="Genomic_DNA"/>
</dbReference>
<organism evidence="1 2">
    <name type="scientific">Zarea fungicola</name>
    <dbReference type="NCBI Taxonomy" id="93591"/>
    <lineage>
        <taxon>Eukaryota</taxon>
        <taxon>Fungi</taxon>
        <taxon>Dikarya</taxon>
        <taxon>Ascomycota</taxon>
        <taxon>Pezizomycotina</taxon>
        <taxon>Sordariomycetes</taxon>
        <taxon>Hypocreomycetidae</taxon>
        <taxon>Hypocreales</taxon>
        <taxon>Cordycipitaceae</taxon>
        <taxon>Zarea</taxon>
    </lineage>
</organism>
<comment type="caution">
    <text evidence="1">The sequence shown here is derived from an EMBL/GenBank/DDBJ whole genome shotgun (WGS) entry which is preliminary data.</text>
</comment>
<sequence length="870" mass="97499">MTGLENRNRLALARRLAQVATTRILLLSRSGFAGSSRLLCREFAFAFTAVSLIVSKLVHIYAHLHSLPRSYLLAWGLSLFGQDILLLVLIRVGLNCWPVGLSGHGQRSGAFKRITKLFTSGVIVYSAMISTMPVAFFVVSGTEIHWRNIAFAGDASSRALLLTGLMSLLLVIAGFVAISWVLQDIIYIAAGLAVDALAWPLSYALRRKSGITAPSSNYAAVSQEDAEAAQADFDNAQSIKYGSAEKPKSYSRSFWKMAYFAIVAILILTTILYIIRPNDSSLVYLSWTAPLVPVVDFLITGLVLSHITTEHDSTLYQNLQSTSALSKPVPMTWLPRLQSGKSLTGFADWYESGKLHYDASQDPLRVDNLMNDLLPELRSKLHESPIRHIVLVKMESARKDIWPIKKDEIIWERFRQSFDDKKLPQEVMERMSTLTPTANFITGDYDDGFDHGKSAKPKRGGINFNNAHTTCTFTIKSLVGSLCGITPLLVDFTHEYRSHIYQPCLPQVLDAFNTIDHNKSAEFTSYKWKSYFMQTANLEFDHFSEMVPALGFPQENIVSKETLKRHDAKFGYVDLPDVNYFGMVEEPLEPYIRDAFQSAKNNSERVFLTHVTSTSHHPYGIPAAEKYVPMGHGQSMDDLSHYVNAIGYDDRWLGKMLGYLEEEGVANETLVIFAGDHGLSLPENDIPATYYNPNIGGDHIPLTISHPNMPPITINDPVTAIQLMPTILDLLIETGSLSAPNVEAAKALRDNYEGQSLIRPQKKSTDAPGAGSMPYWQFTVVNPGGPMIAVREPNNPDWRLVVPILENIEWRFTDLKKDPAEHHPVLDFDFQSFLDKVKETHGEAALRWVEDAALATRWAVEENKKRWQWQ</sequence>
<evidence type="ECO:0000313" key="2">
    <source>
        <dbReference type="Proteomes" id="UP001143910"/>
    </source>
</evidence>
<accession>A0ACC1NG08</accession>
<protein>
    <submittedName>
        <fullName evidence="1">Uncharacterized protein</fullName>
    </submittedName>
</protein>
<gene>
    <name evidence="1" type="ORF">NQ176_g4078</name>
</gene>
<proteinExistence type="predicted"/>
<reference evidence="1" key="1">
    <citation type="submission" date="2022-08" db="EMBL/GenBank/DDBJ databases">
        <title>Genome Sequence of Lecanicillium fungicola.</title>
        <authorList>
            <person name="Buettner E."/>
        </authorList>
    </citation>
    <scope>NUCLEOTIDE SEQUENCE</scope>
    <source>
        <strain evidence="1">Babe33</strain>
    </source>
</reference>
<name>A0ACC1NG08_9HYPO</name>
<keyword evidence="2" id="KW-1185">Reference proteome</keyword>
<evidence type="ECO:0000313" key="1">
    <source>
        <dbReference type="EMBL" id="KAJ2977968.1"/>
    </source>
</evidence>